<evidence type="ECO:0000313" key="5">
    <source>
        <dbReference type="EMBL" id="PQJ78654.1"/>
    </source>
</evidence>
<dbReference type="PANTHER" id="PTHR43178">
    <property type="entry name" value="DIHYDROLIPOAMIDE ACETYLTRANSFERASE COMPONENT OF PYRUVATE DEHYDROGENASE COMPLEX"/>
    <property type="match status" value="1"/>
</dbReference>
<keyword evidence="2" id="KW-0808">Transferase</keyword>
<dbReference type="InterPro" id="IPR050743">
    <property type="entry name" value="2-oxoacid_DH_E2_comp"/>
</dbReference>
<comment type="cofactor">
    <cofactor evidence="1">
        <name>(R)-lipoate</name>
        <dbReference type="ChEBI" id="CHEBI:83088"/>
    </cofactor>
</comment>
<dbReference type="InterPro" id="IPR023213">
    <property type="entry name" value="CAT-like_dom_sf"/>
</dbReference>
<reference evidence="5 6" key="1">
    <citation type="submission" date="2016-12" db="EMBL/GenBank/DDBJ databases">
        <title>Trade-off between light-utilization and light-protection in marine flavobacteria.</title>
        <authorList>
            <person name="Kumagai Y."/>
            <person name="Yoshizawa S."/>
            <person name="Kogure K."/>
            <person name="Iwasaki W."/>
        </authorList>
    </citation>
    <scope>NUCLEOTIDE SEQUENCE [LARGE SCALE GENOMIC DNA]</scope>
    <source>
        <strain evidence="5 6">NBRC 108759</strain>
    </source>
</reference>
<sequence>MKHISYKSKLKLSAWRKISLGSWKPRGDSSIYAFEDFNVDNVIEFCKNQSISFSSFVIKALSSTINQNKRINSIIRFGSIYQRAQNTIFVHTLKNTNEDDLSGVLIKEAFRKEIHKVDKEFKTEIEKVKKGKEKHGASKQSFQKIPAMLSKYVLDGLSFLMYSLNIHFKQLPSIKDPFGSVMLTNIGSLNLQKAFCPIAPYTRIPMVVSLGRIELKPTIFKGEIVKSNMATFGFTFDHRIMDGMHFSKFIETFQSFFLNPKLILK</sequence>
<keyword evidence="3" id="KW-0012">Acyltransferase</keyword>
<dbReference type="Pfam" id="PF00198">
    <property type="entry name" value="2-oxoacid_dh"/>
    <property type="match status" value="1"/>
</dbReference>
<dbReference type="Proteomes" id="UP000238882">
    <property type="component" value="Unassembled WGS sequence"/>
</dbReference>
<proteinExistence type="predicted"/>
<dbReference type="AlphaFoldDB" id="A0A2S7WM13"/>
<accession>A0A2S7WM13</accession>
<dbReference type="PANTHER" id="PTHR43178:SF5">
    <property type="entry name" value="LIPOAMIDE ACYLTRANSFERASE COMPONENT OF BRANCHED-CHAIN ALPHA-KETO ACID DEHYDROGENASE COMPLEX, MITOCHONDRIAL"/>
    <property type="match status" value="1"/>
</dbReference>
<dbReference type="GO" id="GO:0031405">
    <property type="term" value="F:lipoic acid binding"/>
    <property type="evidence" value="ECO:0007669"/>
    <property type="project" value="TreeGrafter"/>
</dbReference>
<name>A0A2S7WM13_9FLAO</name>
<comment type="caution">
    <text evidence="5">The sequence shown here is derived from an EMBL/GenBank/DDBJ whole genome shotgun (WGS) entry which is preliminary data.</text>
</comment>
<dbReference type="GO" id="GO:0016407">
    <property type="term" value="F:acetyltransferase activity"/>
    <property type="evidence" value="ECO:0007669"/>
    <property type="project" value="TreeGrafter"/>
</dbReference>
<dbReference type="InterPro" id="IPR001078">
    <property type="entry name" value="2-oxoacid_DH_actylTfrase"/>
</dbReference>
<evidence type="ECO:0000313" key="6">
    <source>
        <dbReference type="Proteomes" id="UP000238882"/>
    </source>
</evidence>
<evidence type="ECO:0000256" key="2">
    <source>
        <dbReference type="ARBA" id="ARBA00022679"/>
    </source>
</evidence>
<dbReference type="Gene3D" id="3.30.559.10">
    <property type="entry name" value="Chloramphenicol acetyltransferase-like domain"/>
    <property type="match status" value="2"/>
</dbReference>
<keyword evidence="6" id="KW-1185">Reference proteome</keyword>
<dbReference type="EMBL" id="MSCN01000001">
    <property type="protein sequence ID" value="PQJ78654.1"/>
    <property type="molecule type" value="Genomic_DNA"/>
</dbReference>
<evidence type="ECO:0000256" key="3">
    <source>
        <dbReference type="ARBA" id="ARBA00023315"/>
    </source>
</evidence>
<organism evidence="5 6">
    <name type="scientific">Polaribacter porphyrae</name>
    <dbReference type="NCBI Taxonomy" id="1137780"/>
    <lineage>
        <taxon>Bacteria</taxon>
        <taxon>Pseudomonadati</taxon>
        <taxon>Bacteroidota</taxon>
        <taxon>Flavobacteriia</taxon>
        <taxon>Flavobacteriales</taxon>
        <taxon>Flavobacteriaceae</taxon>
    </lineage>
</organism>
<dbReference type="SUPFAM" id="SSF52777">
    <property type="entry name" value="CoA-dependent acyltransferases"/>
    <property type="match status" value="1"/>
</dbReference>
<evidence type="ECO:0000256" key="1">
    <source>
        <dbReference type="ARBA" id="ARBA00001938"/>
    </source>
</evidence>
<gene>
    <name evidence="5" type="ORF">BTO18_05395</name>
</gene>
<feature type="domain" description="2-oxoacid dehydrogenase acyltransferase catalytic" evidence="4">
    <location>
        <begin position="179"/>
        <end position="264"/>
    </location>
</feature>
<evidence type="ECO:0000259" key="4">
    <source>
        <dbReference type="Pfam" id="PF00198"/>
    </source>
</evidence>
<protein>
    <recommendedName>
        <fullName evidence="4">2-oxoacid dehydrogenase acyltransferase catalytic domain-containing protein</fullName>
    </recommendedName>
</protein>
<dbReference type="RefSeq" id="WP_170063232.1">
    <property type="nucleotide sequence ID" value="NZ_MSCN01000001.1"/>
</dbReference>
<dbReference type="GO" id="GO:0005737">
    <property type="term" value="C:cytoplasm"/>
    <property type="evidence" value="ECO:0007669"/>
    <property type="project" value="TreeGrafter"/>
</dbReference>